<organism evidence="3 4">
    <name type="scientific">Alicyclobacillus macrosporangiidus</name>
    <dbReference type="NCBI Taxonomy" id="392015"/>
    <lineage>
        <taxon>Bacteria</taxon>
        <taxon>Bacillati</taxon>
        <taxon>Bacillota</taxon>
        <taxon>Bacilli</taxon>
        <taxon>Bacillales</taxon>
        <taxon>Alicyclobacillaceae</taxon>
        <taxon>Alicyclobacillus</taxon>
    </lineage>
</organism>
<protein>
    <recommendedName>
        <fullName evidence="5">Sporulation lipoprotein YhcN/YlaJ (Spore_YhcN_YlaJ)</fullName>
    </recommendedName>
</protein>
<feature type="region of interest" description="Disordered" evidence="1">
    <location>
        <begin position="254"/>
        <end position="278"/>
    </location>
</feature>
<feature type="chain" id="PRO_5010249710" description="Sporulation lipoprotein YhcN/YlaJ (Spore_YhcN_YlaJ)" evidence="2">
    <location>
        <begin position="34"/>
        <end position="278"/>
    </location>
</feature>
<evidence type="ECO:0000313" key="4">
    <source>
        <dbReference type="Proteomes" id="UP000183508"/>
    </source>
</evidence>
<sequence>MRISSRWAYTGITAGVMAACLLAAGCTARQAPAGTGTATGTGTSAGTGAAAGRVTLPGQTPAADAAAGRTVTPPGQATTRYTDLRSRPEVARSVEQVQGLKWAVVLQEGRKAYVGAFPDHQETADPNRANAPRTRYRFPKAFDTPEALARHTPDDFIRALQDPGPRADTRDFRPRDRSGMMSPAKQMEVRQRVQRALPDVQTVLITTDTASAALLRGYAEYVEAGGDMRRFMSEFHRRVALIWPNGRGVDANHPSASPNFGVLGTPADERTPLHGPVR</sequence>
<dbReference type="AlphaFoldDB" id="A0A1I7K2V3"/>
<dbReference type="EMBL" id="FPBV01000013">
    <property type="protein sequence ID" value="SFU91764.1"/>
    <property type="molecule type" value="Genomic_DNA"/>
</dbReference>
<dbReference type="OrthoDB" id="2380950at2"/>
<evidence type="ECO:0000313" key="3">
    <source>
        <dbReference type="EMBL" id="SFU91764.1"/>
    </source>
</evidence>
<accession>A0A1I7K2V3</accession>
<feature type="region of interest" description="Disordered" evidence="1">
    <location>
        <begin position="31"/>
        <end position="79"/>
    </location>
</feature>
<keyword evidence="2" id="KW-0732">Signal</keyword>
<proteinExistence type="predicted"/>
<evidence type="ECO:0000256" key="2">
    <source>
        <dbReference type="SAM" id="SignalP"/>
    </source>
</evidence>
<evidence type="ECO:0000256" key="1">
    <source>
        <dbReference type="SAM" id="MobiDB-lite"/>
    </source>
</evidence>
<gene>
    <name evidence="3" type="ORF">SAMN05421543_11359</name>
</gene>
<keyword evidence="4" id="KW-1185">Reference proteome</keyword>
<feature type="signal peptide" evidence="2">
    <location>
        <begin position="1"/>
        <end position="33"/>
    </location>
</feature>
<dbReference type="PROSITE" id="PS51257">
    <property type="entry name" value="PROKAR_LIPOPROTEIN"/>
    <property type="match status" value="1"/>
</dbReference>
<dbReference type="Proteomes" id="UP000183508">
    <property type="component" value="Unassembled WGS sequence"/>
</dbReference>
<dbReference type="STRING" id="392015.SAMN05421543_11359"/>
<name>A0A1I7K2V3_9BACL</name>
<feature type="compositionally biased region" description="Basic and acidic residues" evidence="1">
    <location>
        <begin position="165"/>
        <end position="178"/>
    </location>
</feature>
<reference evidence="4" key="1">
    <citation type="submission" date="2016-10" db="EMBL/GenBank/DDBJ databases">
        <authorList>
            <person name="Varghese N."/>
        </authorList>
    </citation>
    <scope>NUCLEOTIDE SEQUENCE [LARGE SCALE GENOMIC DNA]</scope>
    <source>
        <strain evidence="4">DSM 17980</strain>
    </source>
</reference>
<dbReference type="RefSeq" id="WP_074953409.1">
    <property type="nucleotide sequence ID" value="NZ_FPBV01000013.1"/>
</dbReference>
<feature type="region of interest" description="Disordered" evidence="1">
    <location>
        <begin position="159"/>
        <end position="189"/>
    </location>
</feature>
<evidence type="ECO:0008006" key="5">
    <source>
        <dbReference type="Google" id="ProtNLM"/>
    </source>
</evidence>